<keyword evidence="2" id="KW-0862">Zinc</keyword>
<sequence length="710" mass="79704">MDGPEINRRPARPAKKHVSRACMGLECIMPQEIDGRKVPTKERYAVMERYAQTLESFILSKGMELPPNNDTVEAQPSALALAHNNPATSIGEEEEEEEEHIRISFPAQKPARRPEITDPTARRYSEDISGAVDLLSERLGSLQVAEDGQLRFFGPTSNLHITHVGPYPLIETVTQSIHGREHEILHHAAVDNFVDVDLEEHLLRLYFCWENPNIPVVDERTYYFERSNYRKTGRPCHRYSEVLTNAMCAVGAALTSRACPELPENLVNLFASRAKVLLDIEMDSPTLCTVQSLVILSGVEALLTRDARGWLYSGMAMRLSTDLGLHLSPKFVTDGGVQDPEEIRLRKLVFWGAFIHDRMWSFYVGRPESLDQQHISIGKPGTSDLTCGDHPNWRLYIDNGQPSVHKELPAVYGEIAKETVNLCLKMAAIRKVLYQSCQESDSNMSQLHEWSRRLRADVLAWSSQLPPFLSFNPDNPPASFVPHLAQLHMQYHAILVIIDRPFAFSPSQPSGLTEKEIETSRRSCTQSAAAIAKLIRALRRQYSLRRMNIHTVHLIFTAALVHVHNAYISPESSICATARQDLQTSCEALSEVGRSYKNALRALEVITCIKSDLLKRRQSRLKRGSVNAESPHTAQSVGKRARVDTQLLLQREALNECFPLSPSYGDCDPDGFDLLDLGLEDTGPATLGGQHLMGEAWSWTPSTDCTHYAF</sequence>
<proteinExistence type="predicted"/>
<evidence type="ECO:0000256" key="4">
    <source>
        <dbReference type="ARBA" id="ARBA00023125"/>
    </source>
</evidence>
<organism evidence="8 9">
    <name type="scientific">Aspergillus nanangensis</name>
    <dbReference type="NCBI Taxonomy" id="2582783"/>
    <lineage>
        <taxon>Eukaryota</taxon>
        <taxon>Fungi</taxon>
        <taxon>Dikarya</taxon>
        <taxon>Ascomycota</taxon>
        <taxon>Pezizomycotina</taxon>
        <taxon>Eurotiomycetes</taxon>
        <taxon>Eurotiomycetidae</taxon>
        <taxon>Eurotiales</taxon>
        <taxon>Aspergillaceae</taxon>
        <taxon>Aspergillus</taxon>
        <taxon>Aspergillus subgen. Circumdati</taxon>
    </lineage>
</organism>
<keyword evidence="5" id="KW-0804">Transcription</keyword>
<dbReference type="Proteomes" id="UP001194746">
    <property type="component" value="Unassembled WGS sequence"/>
</dbReference>
<name>A0AAD4CGN1_ASPNN</name>
<dbReference type="InterPro" id="IPR051615">
    <property type="entry name" value="Transcr_Regulatory_Elem"/>
</dbReference>
<dbReference type="GO" id="GO:0006351">
    <property type="term" value="P:DNA-templated transcription"/>
    <property type="evidence" value="ECO:0007669"/>
    <property type="project" value="InterPro"/>
</dbReference>
<evidence type="ECO:0000256" key="1">
    <source>
        <dbReference type="ARBA" id="ARBA00022723"/>
    </source>
</evidence>
<accession>A0AAD4CGN1</accession>
<dbReference type="PANTHER" id="PTHR31313:SF77">
    <property type="entry name" value="ZN(II)2CYS6 TRANSCRIPTION FACTOR (EUROFUNG)"/>
    <property type="match status" value="1"/>
</dbReference>
<keyword evidence="6" id="KW-0539">Nucleus</keyword>
<feature type="domain" description="Xylanolytic transcriptional activator regulatory" evidence="7">
    <location>
        <begin position="309"/>
        <end position="386"/>
    </location>
</feature>
<evidence type="ECO:0000256" key="3">
    <source>
        <dbReference type="ARBA" id="ARBA00023015"/>
    </source>
</evidence>
<evidence type="ECO:0000256" key="6">
    <source>
        <dbReference type="ARBA" id="ARBA00023242"/>
    </source>
</evidence>
<evidence type="ECO:0000256" key="5">
    <source>
        <dbReference type="ARBA" id="ARBA00023163"/>
    </source>
</evidence>
<dbReference type="GO" id="GO:0008270">
    <property type="term" value="F:zinc ion binding"/>
    <property type="evidence" value="ECO:0007669"/>
    <property type="project" value="InterPro"/>
</dbReference>
<dbReference type="EMBL" id="VCAU01000082">
    <property type="protein sequence ID" value="KAF9886161.1"/>
    <property type="molecule type" value="Genomic_DNA"/>
</dbReference>
<dbReference type="InterPro" id="IPR007219">
    <property type="entry name" value="XnlR_reg_dom"/>
</dbReference>
<dbReference type="PANTHER" id="PTHR31313">
    <property type="entry name" value="TY1 ENHANCER ACTIVATOR"/>
    <property type="match status" value="1"/>
</dbReference>
<evidence type="ECO:0000259" key="7">
    <source>
        <dbReference type="SMART" id="SM00906"/>
    </source>
</evidence>
<protein>
    <recommendedName>
        <fullName evidence="7">Xylanolytic transcriptional activator regulatory domain-containing protein</fullName>
    </recommendedName>
</protein>
<reference evidence="8" key="2">
    <citation type="submission" date="2020-02" db="EMBL/GenBank/DDBJ databases">
        <authorList>
            <person name="Gilchrist C.L.M."/>
            <person name="Chooi Y.-H."/>
        </authorList>
    </citation>
    <scope>NUCLEOTIDE SEQUENCE</scope>
    <source>
        <strain evidence="8">MST-FP2251</strain>
    </source>
</reference>
<dbReference type="AlphaFoldDB" id="A0AAD4CGN1"/>
<keyword evidence="9" id="KW-1185">Reference proteome</keyword>
<keyword evidence="4" id="KW-0238">DNA-binding</keyword>
<dbReference type="Pfam" id="PF04082">
    <property type="entry name" value="Fungal_trans"/>
    <property type="match status" value="1"/>
</dbReference>
<evidence type="ECO:0000313" key="9">
    <source>
        <dbReference type="Proteomes" id="UP001194746"/>
    </source>
</evidence>
<dbReference type="CDD" id="cd12148">
    <property type="entry name" value="fungal_TF_MHR"/>
    <property type="match status" value="1"/>
</dbReference>
<evidence type="ECO:0000256" key="2">
    <source>
        <dbReference type="ARBA" id="ARBA00022833"/>
    </source>
</evidence>
<reference evidence="8" key="1">
    <citation type="journal article" date="2019" name="Beilstein J. Org. Chem.">
        <title>Nanangenines: drimane sesquiterpenoids as the dominant metabolite cohort of a novel Australian fungus, Aspergillus nanangensis.</title>
        <authorList>
            <person name="Lacey H.J."/>
            <person name="Gilchrist C.L.M."/>
            <person name="Crombie A."/>
            <person name="Kalaitzis J.A."/>
            <person name="Vuong D."/>
            <person name="Rutledge P.J."/>
            <person name="Turner P."/>
            <person name="Pitt J.I."/>
            <person name="Lacey E."/>
            <person name="Chooi Y.H."/>
            <person name="Piggott A.M."/>
        </authorList>
    </citation>
    <scope>NUCLEOTIDE SEQUENCE</scope>
    <source>
        <strain evidence="8">MST-FP2251</strain>
    </source>
</reference>
<dbReference type="GO" id="GO:0003677">
    <property type="term" value="F:DNA binding"/>
    <property type="evidence" value="ECO:0007669"/>
    <property type="project" value="UniProtKB-KW"/>
</dbReference>
<comment type="caution">
    <text evidence="8">The sequence shown here is derived from an EMBL/GenBank/DDBJ whole genome shotgun (WGS) entry which is preliminary data.</text>
</comment>
<evidence type="ECO:0000313" key="8">
    <source>
        <dbReference type="EMBL" id="KAF9886161.1"/>
    </source>
</evidence>
<keyword evidence="1" id="KW-0479">Metal-binding</keyword>
<dbReference type="SMART" id="SM00906">
    <property type="entry name" value="Fungal_trans"/>
    <property type="match status" value="1"/>
</dbReference>
<keyword evidence="3" id="KW-0805">Transcription regulation</keyword>
<gene>
    <name evidence="8" type="ORF">FE257_011986</name>
</gene>